<comment type="function">
    <text evidence="1">DNA-dependent RNA polymerase catalyzes the transcription of DNA into RNA using the four ribonucleoside triphosphates as substrates.</text>
</comment>
<comment type="similarity">
    <text evidence="2">Belongs to the RNA polymerase alpha chain family.</text>
</comment>
<comment type="catalytic activity">
    <reaction evidence="9">
        <text>RNA(n) + a ribonucleoside 5'-triphosphate = RNA(n+1) + diphosphate</text>
        <dbReference type="Rhea" id="RHEA:21248"/>
        <dbReference type="Rhea" id="RHEA-COMP:14527"/>
        <dbReference type="Rhea" id="RHEA-COMP:17342"/>
        <dbReference type="ChEBI" id="CHEBI:33019"/>
        <dbReference type="ChEBI" id="CHEBI:61557"/>
        <dbReference type="ChEBI" id="CHEBI:140395"/>
        <dbReference type="EC" id="2.7.7.6"/>
    </reaction>
</comment>
<evidence type="ECO:0000256" key="8">
    <source>
        <dbReference type="ARBA" id="ARBA00031776"/>
    </source>
</evidence>
<dbReference type="GO" id="GO:0003677">
    <property type="term" value="F:DNA binding"/>
    <property type="evidence" value="ECO:0007669"/>
    <property type="project" value="InterPro"/>
</dbReference>
<dbReference type="CDD" id="cd06928">
    <property type="entry name" value="RNAP_alpha_NTD"/>
    <property type="match status" value="1"/>
</dbReference>
<gene>
    <name evidence="12" type="ORF">GBAR_LOCUS17889</name>
</gene>
<dbReference type="Gene3D" id="3.30.1360.10">
    <property type="entry name" value="RNA polymerase, RBP11-like subunit"/>
    <property type="match status" value="1"/>
</dbReference>
<organism evidence="12 13">
    <name type="scientific">Geodia barretti</name>
    <name type="common">Barrett's horny sponge</name>
    <dbReference type="NCBI Taxonomy" id="519541"/>
    <lineage>
        <taxon>Eukaryota</taxon>
        <taxon>Metazoa</taxon>
        <taxon>Porifera</taxon>
        <taxon>Demospongiae</taxon>
        <taxon>Heteroscleromorpha</taxon>
        <taxon>Tetractinellida</taxon>
        <taxon>Astrophorina</taxon>
        <taxon>Geodiidae</taxon>
        <taxon>Geodia</taxon>
    </lineage>
</organism>
<dbReference type="SUPFAM" id="SSF47789">
    <property type="entry name" value="C-terminal domain of RNA polymerase alpha subunit"/>
    <property type="match status" value="1"/>
</dbReference>
<dbReference type="Pfam" id="PF01193">
    <property type="entry name" value="RNA_pol_L"/>
    <property type="match status" value="1"/>
</dbReference>
<dbReference type="AlphaFoldDB" id="A0AA35SK11"/>
<feature type="domain" description="DNA-directed RNA polymerase RpoA/D/Rpb3-type" evidence="11">
    <location>
        <begin position="30"/>
        <end position="239"/>
    </location>
</feature>
<evidence type="ECO:0000256" key="1">
    <source>
        <dbReference type="ARBA" id="ARBA00004026"/>
    </source>
</evidence>
<evidence type="ECO:0000259" key="11">
    <source>
        <dbReference type="SMART" id="SM00662"/>
    </source>
</evidence>
<feature type="region of interest" description="Disordered" evidence="10">
    <location>
        <begin position="318"/>
        <end position="362"/>
    </location>
</feature>
<dbReference type="Proteomes" id="UP001174909">
    <property type="component" value="Unassembled WGS sequence"/>
</dbReference>
<dbReference type="InterPro" id="IPR011262">
    <property type="entry name" value="DNA-dir_RNA_pol_insert"/>
</dbReference>
<comment type="caution">
    <text evidence="12">The sequence shown here is derived from an EMBL/GenBank/DDBJ whole genome shotgun (WGS) entry which is preliminary data.</text>
</comment>
<dbReference type="InterPro" id="IPR036603">
    <property type="entry name" value="RBP11-like"/>
</dbReference>
<dbReference type="Gene3D" id="1.10.150.20">
    <property type="entry name" value="5' to 3' exonuclease, C-terminal subdomain"/>
    <property type="match status" value="1"/>
</dbReference>
<evidence type="ECO:0000256" key="9">
    <source>
        <dbReference type="ARBA" id="ARBA00048552"/>
    </source>
</evidence>
<evidence type="ECO:0000256" key="5">
    <source>
        <dbReference type="ARBA" id="ARBA00022679"/>
    </source>
</evidence>
<dbReference type="SUPFAM" id="SSF56553">
    <property type="entry name" value="Insert subdomain of RNA polymerase alpha subunit"/>
    <property type="match status" value="1"/>
</dbReference>
<dbReference type="Pfam" id="PF03118">
    <property type="entry name" value="RNA_pol_A_CTD"/>
    <property type="match status" value="1"/>
</dbReference>
<dbReference type="GO" id="GO:0000428">
    <property type="term" value="C:DNA-directed RNA polymerase complex"/>
    <property type="evidence" value="ECO:0007669"/>
    <property type="project" value="UniProtKB-KW"/>
</dbReference>
<dbReference type="InterPro" id="IPR011263">
    <property type="entry name" value="DNA-dir_RNA_pol_RpoA/D/Rpb3"/>
</dbReference>
<evidence type="ECO:0000256" key="10">
    <source>
        <dbReference type="SAM" id="MobiDB-lite"/>
    </source>
</evidence>
<evidence type="ECO:0000256" key="4">
    <source>
        <dbReference type="ARBA" id="ARBA00022478"/>
    </source>
</evidence>
<reference evidence="12" key="1">
    <citation type="submission" date="2023-03" db="EMBL/GenBank/DDBJ databases">
        <authorList>
            <person name="Steffen K."/>
            <person name="Cardenas P."/>
        </authorList>
    </citation>
    <scope>NUCLEOTIDE SEQUENCE</scope>
</reference>
<dbReference type="FunFam" id="2.170.120.12:FF:000001">
    <property type="entry name" value="DNA-directed RNA polymerase subunit alpha"/>
    <property type="match status" value="1"/>
</dbReference>
<dbReference type="Gene3D" id="2.170.120.12">
    <property type="entry name" value="DNA-directed RNA polymerase, insert domain"/>
    <property type="match status" value="1"/>
</dbReference>
<proteinExistence type="inferred from homology"/>
<accession>A0AA35SK11</accession>
<keyword evidence="13" id="KW-1185">Reference proteome</keyword>
<dbReference type="EC" id="2.7.7.6" evidence="3"/>
<keyword evidence="7" id="KW-0804">Transcription</keyword>
<name>A0AA35SK11_GEOBA</name>
<dbReference type="EMBL" id="CASHTH010002542">
    <property type="protein sequence ID" value="CAI8031530.1"/>
    <property type="molecule type" value="Genomic_DNA"/>
</dbReference>
<dbReference type="NCBIfam" id="NF003519">
    <property type="entry name" value="PRK05182.2-5"/>
    <property type="match status" value="1"/>
</dbReference>
<dbReference type="HAMAP" id="MF_00059">
    <property type="entry name" value="RNApol_bact_RpoA"/>
    <property type="match status" value="1"/>
</dbReference>
<dbReference type="GO" id="GO:0005737">
    <property type="term" value="C:cytoplasm"/>
    <property type="evidence" value="ECO:0007669"/>
    <property type="project" value="UniProtKB-ARBA"/>
</dbReference>
<dbReference type="GO" id="GO:0003899">
    <property type="term" value="F:DNA-directed RNA polymerase activity"/>
    <property type="evidence" value="ECO:0007669"/>
    <property type="project" value="UniProtKB-EC"/>
</dbReference>
<keyword evidence="4 12" id="KW-0240">DNA-directed RNA polymerase</keyword>
<evidence type="ECO:0000313" key="13">
    <source>
        <dbReference type="Proteomes" id="UP001174909"/>
    </source>
</evidence>
<keyword evidence="6" id="KW-0548">Nucleotidyltransferase</keyword>
<evidence type="ECO:0000313" key="12">
    <source>
        <dbReference type="EMBL" id="CAI8031530.1"/>
    </source>
</evidence>
<sequence length="362" mass="40168">MINTQFPQMRDSEPEAPVPAIRVIESTDTFACVALEPLERGFATTVGNPLRRLLLSSIEGTAITWVKIDGVPHEYTVIPGVKEEVMDLLLSVKRIRIHAITKRTGKMRLDITGEGRVCAGDISTASDYQIVNPELHLATLDNPDVSLSVEFNVESGKGYQQVSQADNMVGLPVGVLPVDAIYNPVRRVEYSVERMMVGQQTDWERLILQVWTDGAVTPLSAIQEASENLVQHFFMFNQLSRPPDSPLDTSNLPVASEVYLMPIERLDLSSRTLNCLKRAKLDRVGQVLDLSSEDLLAIRNFGQKSLEELQGKLDELGVMPPRMAGESVDGDRDDESFTVPDGPLVFDPEDDDDNLDYEEDGD</sequence>
<protein>
    <recommendedName>
        <fullName evidence="3">DNA-directed RNA polymerase</fullName>
        <ecNumber evidence="3">2.7.7.6</ecNumber>
    </recommendedName>
    <alternativeName>
        <fullName evidence="8">Plastid-encoded RNA polymerase subunit alpha</fullName>
    </alternativeName>
</protein>
<dbReference type="SUPFAM" id="SSF55257">
    <property type="entry name" value="RBP11-like subunits of RNA polymerase"/>
    <property type="match status" value="1"/>
</dbReference>
<evidence type="ECO:0000256" key="3">
    <source>
        <dbReference type="ARBA" id="ARBA00012418"/>
    </source>
</evidence>
<keyword evidence="5" id="KW-0808">Transferase</keyword>
<dbReference type="GO" id="GO:0046983">
    <property type="term" value="F:protein dimerization activity"/>
    <property type="evidence" value="ECO:0007669"/>
    <property type="project" value="InterPro"/>
</dbReference>
<dbReference type="InterPro" id="IPR036643">
    <property type="entry name" value="RNApol_insert_sf"/>
</dbReference>
<evidence type="ECO:0000256" key="7">
    <source>
        <dbReference type="ARBA" id="ARBA00023163"/>
    </source>
</evidence>
<dbReference type="InterPro" id="IPR011773">
    <property type="entry name" value="DNA-dir_RpoA"/>
</dbReference>
<dbReference type="NCBIfam" id="TIGR02027">
    <property type="entry name" value="rpoA"/>
    <property type="match status" value="1"/>
</dbReference>
<dbReference type="GO" id="GO:0006351">
    <property type="term" value="P:DNA-templated transcription"/>
    <property type="evidence" value="ECO:0007669"/>
    <property type="project" value="InterPro"/>
</dbReference>
<evidence type="ECO:0000256" key="6">
    <source>
        <dbReference type="ARBA" id="ARBA00022695"/>
    </source>
</evidence>
<dbReference type="InterPro" id="IPR011260">
    <property type="entry name" value="RNAP_asu_C"/>
</dbReference>
<evidence type="ECO:0000256" key="2">
    <source>
        <dbReference type="ARBA" id="ARBA00007123"/>
    </source>
</evidence>
<feature type="compositionally biased region" description="Acidic residues" evidence="10">
    <location>
        <begin position="347"/>
        <end position="362"/>
    </location>
</feature>
<dbReference type="Pfam" id="PF01000">
    <property type="entry name" value="RNA_pol_A_bac"/>
    <property type="match status" value="1"/>
</dbReference>
<dbReference type="SMART" id="SM00662">
    <property type="entry name" value="RPOLD"/>
    <property type="match status" value="1"/>
</dbReference>